<dbReference type="PANTHER" id="PTHR30371:SF0">
    <property type="entry name" value="SEC-INDEPENDENT PROTEIN TRANSLOCASE PROTEIN TATC, CHLOROPLASTIC-RELATED"/>
    <property type="match status" value="1"/>
</dbReference>
<proteinExistence type="inferred from homology"/>
<dbReference type="InterPro" id="IPR002033">
    <property type="entry name" value="TatC"/>
</dbReference>
<keyword evidence="5" id="KW-1003">Cell membrane</keyword>
<accession>A0A5B8XP93</accession>
<keyword evidence="5" id="KW-0813">Transport</keyword>
<gene>
    <name evidence="5 6" type="primary">tatC</name>
    <name evidence="6" type="ORF">FRD01_09500</name>
</gene>
<evidence type="ECO:0000256" key="1">
    <source>
        <dbReference type="ARBA" id="ARBA00004141"/>
    </source>
</evidence>
<dbReference type="RefSeq" id="WP_146959155.1">
    <property type="nucleotide sequence ID" value="NZ_CP042467.1"/>
</dbReference>
<keyword evidence="2 5" id="KW-0812">Transmembrane</keyword>
<dbReference type="GO" id="GO:0065002">
    <property type="term" value="P:intracellular protein transmembrane transport"/>
    <property type="evidence" value="ECO:0007669"/>
    <property type="project" value="TreeGrafter"/>
</dbReference>
<dbReference type="GO" id="GO:0043953">
    <property type="term" value="P:protein transport by the Tat complex"/>
    <property type="evidence" value="ECO:0007669"/>
    <property type="project" value="UniProtKB-UniRule"/>
</dbReference>
<keyword evidence="7" id="KW-1185">Reference proteome</keyword>
<feature type="transmembrane region" description="Helical" evidence="5">
    <location>
        <begin position="86"/>
        <end position="105"/>
    </location>
</feature>
<evidence type="ECO:0000256" key="3">
    <source>
        <dbReference type="ARBA" id="ARBA00022989"/>
    </source>
</evidence>
<dbReference type="AlphaFoldDB" id="A0A5B8XP93"/>
<evidence type="ECO:0000256" key="4">
    <source>
        <dbReference type="ARBA" id="ARBA00023136"/>
    </source>
</evidence>
<keyword evidence="5" id="KW-0653">Protein transport</keyword>
<dbReference type="GO" id="GO:0033281">
    <property type="term" value="C:TAT protein transport complex"/>
    <property type="evidence" value="ECO:0007669"/>
    <property type="project" value="UniProtKB-UniRule"/>
</dbReference>
<reference evidence="6 7" key="1">
    <citation type="submission" date="2019-08" db="EMBL/GenBank/DDBJ databases">
        <authorList>
            <person name="Liang Q."/>
        </authorList>
    </citation>
    <scope>NUCLEOTIDE SEQUENCE [LARGE SCALE GENOMIC DNA]</scope>
    <source>
        <strain evidence="6 7">V1718</strain>
    </source>
</reference>
<keyword evidence="5" id="KW-0811">Translocation</keyword>
<evidence type="ECO:0000256" key="2">
    <source>
        <dbReference type="ARBA" id="ARBA00022692"/>
    </source>
</evidence>
<name>A0A5B8XP93_9DELT</name>
<feature type="transmembrane region" description="Helical" evidence="5">
    <location>
        <begin position="28"/>
        <end position="46"/>
    </location>
</feature>
<keyword evidence="3 5" id="KW-1133">Transmembrane helix</keyword>
<evidence type="ECO:0000256" key="5">
    <source>
        <dbReference type="HAMAP-Rule" id="MF_00902"/>
    </source>
</evidence>
<dbReference type="Pfam" id="PF00902">
    <property type="entry name" value="TatC"/>
    <property type="match status" value="1"/>
</dbReference>
<dbReference type="PRINTS" id="PR01840">
    <property type="entry name" value="TATCFAMILY"/>
</dbReference>
<comment type="subcellular location">
    <subcellularLocation>
        <location evidence="5">Cell membrane</location>
        <topology evidence="5">Multi-pass membrane protein</topology>
    </subcellularLocation>
    <subcellularLocation>
        <location evidence="1">Membrane</location>
        <topology evidence="1">Multi-pass membrane protein</topology>
    </subcellularLocation>
</comment>
<sequence length="263" mass="29725">MSVDETPDPYADARMSVFEHLRELRVRFLKSFVAIAVGFGICWTWAEPLFQFLLIPLQNAASEADLAQMHHKDLAEPFFVLLKTSILGGVFIALPVVIFQLWSFVSPGLYDHEKKTLLPFMVSSFFFFLLGSTFCFVVVMPQGYEFLLGFSETVSQPELMMSEYLGLTSKLLIGFGIIFQLPVVTSFMAKVGLITHRHLITYWRHSVVASFIVAAILTPPDVITQVLMALPLSVLYFLSIGVAWYFTRQNERKAARESAMSET</sequence>
<keyword evidence="4 5" id="KW-0472">Membrane</keyword>
<dbReference type="Proteomes" id="UP000321595">
    <property type="component" value="Chromosome"/>
</dbReference>
<dbReference type="OrthoDB" id="9777044at2"/>
<comment type="function">
    <text evidence="5">Part of the twin-arginine translocation (Tat) system that transports large folded proteins containing a characteristic twin-arginine motif in their signal peptide across membranes.</text>
</comment>
<comment type="similarity">
    <text evidence="5">Belongs to the TatC family.</text>
</comment>
<dbReference type="HAMAP" id="MF_00902">
    <property type="entry name" value="TatC"/>
    <property type="match status" value="1"/>
</dbReference>
<dbReference type="KEGG" id="bbae:FRD01_09500"/>
<dbReference type="PANTHER" id="PTHR30371">
    <property type="entry name" value="SEC-INDEPENDENT PROTEIN TRANSLOCASE PROTEIN TATC"/>
    <property type="match status" value="1"/>
</dbReference>
<feature type="transmembrane region" description="Helical" evidence="5">
    <location>
        <begin position="223"/>
        <end position="246"/>
    </location>
</feature>
<organism evidence="6 7">
    <name type="scientific">Microvenator marinus</name>
    <dbReference type="NCBI Taxonomy" id="2600177"/>
    <lineage>
        <taxon>Bacteria</taxon>
        <taxon>Deltaproteobacteria</taxon>
        <taxon>Bradymonadales</taxon>
        <taxon>Microvenatoraceae</taxon>
        <taxon>Microvenator</taxon>
    </lineage>
</organism>
<protein>
    <recommendedName>
        <fullName evidence="5">Sec-independent protein translocase protein TatC</fullName>
    </recommendedName>
</protein>
<feature type="transmembrane region" description="Helical" evidence="5">
    <location>
        <begin position="117"/>
        <end position="144"/>
    </location>
</feature>
<comment type="subunit">
    <text evidence="5">Forms a complex with TatA.</text>
</comment>
<feature type="transmembrane region" description="Helical" evidence="5">
    <location>
        <begin position="199"/>
        <end position="217"/>
    </location>
</feature>
<dbReference type="NCBIfam" id="TIGR00945">
    <property type="entry name" value="tatC"/>
    <property type="match status" value="1"/>
</dbReference>
<dbReference type="GO" id="GO:0009977">
    <property type="term" value="F:proton motive force dependent protein transmembrane transporter activity"/>
    <property type="evidence" value="ECO:0007669"/>
    <property type="project" value="TreeGrafter"/>
</dbReference>
<dbReference type="EMBL" id="CP042467">
    <property type="protein sequence ID" value="QED27470.1"/>
    <property type="molecule type" value="Genomic_DNA"/>
</dbReference>
<evidence type="ECO:0000313" key="6">
    <source>
        <dbReference type="EMBL" id="QED27470.1"/>
    </source>
</evidence>
<feature type="transmembrane region" description="Helical" evidence="5">
    <location>
        <begin position="164"/>
        <end position="187"/>
    </location>
</feature>
<evidence type="ECO:0000313" key="7">
    <source>
        <dbReference type="Proteomes" id="UP000321595"/>
    </source>
</evidence>